<gene>
    <name evidence="3" type="ORF">IHE39_27875</name>
</gene>
<dbReference type="SUPFAM" id="SSF56563">
    <property type="entry name" value="Major capsid protein gp5"/>
    <property type="match status" value="1"/>
</dbReference>
<dbReference type="NCBIfam" id="TIGR01554">
    <property type="entry name" value="major_cap_HK97"/>
    <property type="match status" value="1"/>
</dbReference>
<dbReference type="Gene3D" id="3.30.2400.10">
    <property type="entry name" value="Major capsid protein gp5"/>
    <property type="match status" value="1"/>
</dbReference>
<evidence type="ECO:0000313" key="4">
    <source>
        <dbReference type="Proteomes" id="UP000598227"/>
    </source>
</evidence>
<accession>A0ABR9GWR6</accession>
<dbReference type="InterPro" id="IPR024455">
    <property type="entry name" value="Phage_capsid"/>
</dbReference>
<evidence type="ECO:0000259" key="2">
    <source>
        <dbReference type="Pfam" id="PF05065"/>
    </source>
</evidence>
<dbReference type="Proteomes" id="UP000598227">
    <property type="component" value="Unassembled WGS sequence"/>
</dbReference>
<dbReference type="RefSeq" id="WP_192568791.1">
    <property type="nucleotide sequence ID" value="NZ_JACZEP010000017.1"/>
</dbReference>
<reference evidence="3 4" key="1">
    <citation type="submission" date="2020-09" db="EMBL/GenBank/DDBJ databases">
        <title>Draft Genome Sequence of Aminobacter carboxidus type strain DSM 1086, a soil Gram-negative carboxydobacterium.</title>
        <authorList>
            <person name="Turrini P."/>
            <person name="Tescari M."/>
            <person name="Artuso I."/>
            <person name="Lugli G.A."/>
            <person name="Frangipani E."/>
            <person name="Ventura M."/>
            <person name="Visca P."/>
        </authorList>
    </citation>
    <scope>NUCLEOTIDE SEQUENCE [LARGE SCALE GENOMIC DNA]</scope>
    <source>
        <strain evidence="3 4">DSM 1086</strain>
    </source>
</reference>
<comment type="caution">
    <text evidence="3">The sequence shown here is derived from an EMBL/GenBank/DDBJ whole genome shotgun (WGS) entry which is preliminary data.</text>
</comment>
<evidence type="ECO:0000256" key="1">
    <source>
        <dbReference type="ARBA" id="ARBA00004328"/>
    </source>
</evidence>
<protein>
    <submittedName>
        <fullName evidence="3">Phage major capsid protein</fullName>
    </submittedName>
</protein>
<proteinExistence type="predicted"/>
<evidence type="ECO:0000313" key="3">
    <source>
        <dbReference type="EMBL" id="MBE1208116.1"/>
    </source>
</evidence>
<keyword evidence="4" id="KW-1185">Reference proteome</keyword>
<dbReference type="EMBL" id="JACZEP010000017">
    <property type="protein sequence ID" value="MBE1208116.1"/>
    <property type="molecule type" value="Genomic_DNA"/>
</dbReference>
<organism evidence="3 4">
    <name type="scientific">Aminobacter carboxidus</name>
    <dbReference type="NCBI Taxonomy" id="376165"/>
    <lineage>
        <taxon>Bacteria</taxon>
        <taxon>Pseudomonadati</taxon>
        <taxon>Pseudomonadota</taxon>
        <taxon>Alphaproteobacteria</taxon>
        <taxon>Hyphomicrobiales</taxon>
        <taxon>Phyllobacteriaceae</taxon>
        <taxon>Aminobacter</taxon>
    </lineage>
</organism>
<feature type="domain" description="Phage capsid-like C-terminal" evidence="2">
    <location>
        <begin position="119"/>
        <end position="418"/>
    </location>
</feature>
<dbReference type="Pfam" id="PF05065">
    <property type="entry name" value="Phage_capsid"/>
    <property type="match status" value="1"/>
</dbReference>
<comment type="subcellular location">
    <subcellularLocation>
        <location evidence="1">Virion</location>
    </subcellularLocation>
</comment>
<sequence length="433" mass="46985">MSKDLASLRQNRATAYDALIALGTPEAEADQTAFDAAATNVENLDRQIKSMERAQALKGSTAVPAAPRQDPSEAGSFDSFGEQLLAVARAGNGGERDPRLVWQSIGAASGQNEGSGPDGGFLVQQDFTSELLKKAYERSDLASRTRKIPLGPNSNGLRMNAVKETSRANGSRFGGIQAFWTGEGAQKTASQLQFRQMDLRLHKLTGLLYATDENLEDATSLEAIINEAFEEEFAFKIDWAVFEGTGAGMPLGVTKSPALVTVSKEGSQVADSLVAENILKMWARLWVRSRKNAIWTINQQLEPQLYQMNVKIKNVAGTENVGGIALPPVVYVPPGGQNNNNDYGLLMGRPVIPTEFNSAPGDKGDIVLMDLKEYLMIDKGAAKKATSIHVKFITDETAFRFVVRIDGQPVWESPLTPFKGSDTLSPYVTLEAR</sequence>
<name>A0ABR9GWR6_9HYPH</name>
<dbReference type="InterPro" id="IPR054612">
    <property type="entry name" value="Phage_capsid-like_C"/>
</dbReference>